<dbReference type="AlphaFoldDB" id="A0A1F7U030"/>
<keyword evidence="4 5" id="KW-0472">Membrane</keyword>
<feature type="transmembrane region" description="Helical" evidence="5">
    <location>
        <begin position="289"/>
        <end position="307"/>
    </location>
</feature>
<feature type="transmembrane region" description="Helical" evidence="5">
    <location>
        <begin position="231"/>
        <end position="249"/>
    </location>
</feature>
<organism evidence="6 7">
    <name type="scientific">Candidatus Uhrbacteria bacterium RIFCSPHIGHO2_02_FULL_53_13</name>
    <dbReference type="NCBI Taxonomy" id="1802389"/>
    <lineage>
        <taxon>Bacteria</taxon>
        <taxon>Candidatus Uhriibacteriota</taxon>
    </lineage>
</organism>
<comment type="caution">
    <text evidence="6">The sequence shown here is derived from an EMBL/GenBank/DDBJ whole genome shotgun (WGS) entry which is preliminary data.</text>
</comment>
<comment type="subcellular location">
    <subcellularLocation>
        <location evidence="1">Membrane</location>
        <topology evidence="1">Multi-pass membrane protein</topology>
    </subcellularLocation>
</comment>
<dbReference type="Proteomes" id="UP000177097">
    <property type="component" value="Unassembled WGS sequence"/>
</dbReference>
<evidence type="ECO:0000256" key="4">
    <source>
        <dbReference type="ARBA" id="ARBA00023136"/>
    </source>
</evidence>
<keyword evidence="2 5" id="KW-0812">Transmembrane</keyword>
<dbReference type="Pfam" id="PF00146">
    <property type="entry name" value="NADHdh"/>
    <property type="match status" value="1"/>
</dbReference>
<feature type="transmembrane region" description="Helical" evidence="5">
    <location>
        <begin position="255"/>
        <end position="277"/>
    </location>
</feature>
<evidence type="ECO:0000313" key="6">
    <source>
        <dbReference type="EMBL" id="OGL71640.1"/>
    </source>
</evidence>
<feature type="transmembrane region" description="Helical" evidence="5">
    <location>
        <begin position="170"/>
        <end position="188"/>
    </location>
</feature>
<sequence length="308" mass="33611">MSIALWTIQILLTPLVSPLCVGVIRKLKATWQNRQGASVFQPYRDLWKLMHKDEVMSRDASWIFRVAPVMVFAVTMVVGASIPLFASFLENSLTGDLLMVVYALAIGTFFLALAGMDTGSAFGGFGSSREMTVSALAEGGLIFSLLTVALISGTTNLFTMVNVATIPSGQHVLSALLALCGFVIVLLAETSRFPFDNPATHLELTMIHEAMILEYSGKKLALMEWASANKLFLFMALSVNLFFPIGLAQQATVGAIGLGMIIFLIKVAVFCFVIAFIESSMAKYRFFRLPDLLFIAFILNVVAISLIR</sequence>
<dbReference type="GO" id="GO:0005886">
    <property type="term" value="C:plasma membrane"/>
    <property type="evidence" value="ECO:0007669"/>
    <property type="project" value="TreeGrafter"/>
</dbReference>
<dbReference type="InterPro" id="IPR001694">
    <property type="entry name" value="NADH_UbQ_OxRdtase_su1/FPO"/>
</dbReference>
<proteinExistence type="predicted"/>
<dbReference type="InterPro" id="IPR052561">
    <property type="entry name" value="ComplexI_Subunit1"/>
</dbReference>
<feature type="transmembrane region" description="Helical" evidence="5">
    <location>
        <begin position="6"/>
        <end position="24"/>
    </location>
</feature>
<evidence type="ECO:0000256" key="5">
    <source>
        <dbReference type="SAM" id="Phobius"/>
    </source>
</evidence>
<evidence type="ECO:0000313" key="7">
    <source>
        <dbReference type="Proteomes" id="UP000177097"/>
    </source>
</evidence>
<protein>
    <recommendedName>
        <fullName evidence="8">Formate hydrogenlyase</fullName>
    </recommendedName>
</protein>
<name>A0A1F7U030_9BACT</name>
<dbReference type="EMBL" id="MGDX01000009">
    <property type="protein sequence ID" value="OGL71640.1"/>
    <property type="molecule type" value="Genomic_DNA"/>
</dbReference>
<reference evidence="6 7" key="1">
    <citation type="journal article" date="2016" name="Nat. Commun.">
        <title>Thousands of microbial genomes shed light on interconnected biogeochemical processes in an aquifer system.</title>
        <authorList>
            <person name="Anantharaman K."/>
            <person name="Brown C.T."/>
            <person name="Hug L.A."/>
            <person name="Sharon I."/>
            <person name="Castelle C.J."/>
            <person name="Probst A.J."/>
            <person name="Thomas B.C."/>
            <person name="Singh A."/>
            <person name="Wilkins M.J."/>
            <person name="Karaoz U."/>
            <person name="Brodie E.L."/>
            <person name="Williams K.H."/>
            <person name="Hubbard S.S."/>
            <person name="Banfield J.F."/>
        </authorList>
    </citation>
    <scope>NUCLEOTIDE SEQUENCE [LARGE SCALE GENOMIC DNA]</scope>
</reference>
<dbReference type="PANTHER" id="PTHR43359:SF1">
    <property type="entry name" value="FORMATE HYDROGENLYASE SUBUNIT 4-RELATED"/>
    <property type="match status" value="1"/>
</dbReference>
<evidence type="ECO:0008006" key="8">
    <source>
        <dbReference type="Google" id="ProtNLM"/>
    </source>
</evidence>
<keyword evidence="3 5" id="KW-1133">Transmembrane helix</keyword>
<feature type="transmembrane region" description="Helical" evidence="5">
    <location>
        <begin position="62"/>
        <end position="85"/>
    </location>
</feature>
<feature type="transmembrane region" description="Helical" evidence="5">
    <location>
        <begin position="135"/>
        <end position="158"/>
    </location>
</feature>
<gene>
    <name evidence="6" type="ORF">A3C17_02435</name>
</gene>
<evidence type="ECO:0000256" key="1">
    <source>
        <dbReference type="ARBA" id="ARBA00004141"/>
    </source>
</evidence>
<dbReference type="PANTHER" id="PTHR43359">
    <property type="entry name" value="FORMATE HYDROGENLYASE SUBUNIT 4"/>
    <property type="match status" value="1"/>
</dbReference>
<accession>A0A1F7U030</accession>
<evidence type="ECO:0000256" key="2">
    <source>
        <dbReference type="ARBA" id="ARBA00022692"/>
    </source>
</evidence>
<dbReference type="STRING" id="1802389.A3C17_02435"/>
<evidence type="ECO:0000256" key="3">
    <source>
        <dbReference type="ARBA" id="ARBA00022989"/>
    </source>
</evidence>